<dbReference type="InterPro" id="IPR006906">
    <property type="entry name" value="Timeless_N"/>
</dbReference>
<comment type="caution">
    <text evidence="8">The sequence shown here is derived from an EMBL/GenBank/DDBJ whole genome shotgun (WGS) entry which is preliminary data.</text>
</comment>
<keyword evidence="3" id="KW-0539">Nucleus</keyword>
<feature type="region of interest" description="Disordered" evidence="5">
    <location>
        <begin position="1125"/>
        <end position="1330"/>
    </location>
</feature>
<reference evidence="8 9" key="1">
    <citation type="submission" date="2024-05" db="EMBL/GenBank/DDBJ databases">
        <authorList>
            <person name="Wallberg A."/>
        </authorList>
    </citation>
    <scope>NUCLEOTIDE SEQUENCE [LARGE SCALE GENOMIC DNA]</scope>
</reference>
<evidence type="ECO:0000313" key="9">
    <source>
        <dbReference type="Proteomes" id="UP001497623"/>
    </source>
</evidence>
<dbReference type="GO" id="GO:0031298">
    <property type="term" value="C:replication fork protection complex"/>
    <property type="evidence" value="ECO:0007669"/>
    <property type="project" value="TreeGrafter"/>
</dbReference>
<comment type="similarity">
    <text evidence="2">Belongs to the timeless family.</text>
</comment>
<evidence type="ECO:0000313" key="8">
    <source>
        <dbReference type="EMBL" id="CAL4069323.1"/>
    </source>
</evidence>
<feature type="region of interest" description="Disordered" evidence="5">
    <location>
        <begin position="947"/>
        <end position="1009"/>
    </location>
</feature>
<evidence type="ECO:0000256" key="1">
    <source>
        <dbReference type="ARBA" id="ARBA00004123"/>
    </source>
</evidence>
<evidence type="ECO:0000256" key="4">
    <source>
        <dbReference type="ARBA" id="ARBA00023306"/>
    </source>
</evidence>
<dbReference type="GO" id="GO:0048511">
    <property type="term" value="P:rhythmic process"/>
    <property type="evidence" value="ECO:0007669"/>
    <property type="project" value="UniProtKB-KW"/>
</dbReference>
<sequence length="1330" mass="154743">MAYKPIHSKLQAACSALGYSDGAKYYKEADCLETVKDLIRYIKKDDESHEIRRALGETRVLQTDLLPLLRDHSGDDELFDVTLRLMVNLTNPVLLLFHEELPEEKVTRNHFMQILSQQQIYKEAFADEKLWSTLVGKLSELLQREWETRQEEDGMIIERILILIRNILSVPASPEEEKRTDDDASVHDQVLWALHLGGLEDLILYISSSSKEQNLCMHVLEIVSLMLKEQDPAQLAKAGLQRSQVEKEKDEQELLETRRQEALKKKQQFKKYHGARHSRFGGTFCVQNMKSISDRDIITHQPLRDVESINFDRTKRSKKIAKNRMPLADRNLTRRSTLAIRLFLQEFCTEFLSGAYNFVMYIVKENLSRSRAQEHDESYYLWAMRFFMEFNRHHEFKVELISETLHVQTFHYIQTNLETYFEMMTTDKKKIPLWSRRMHKGLGAYRELLMTLTLMDKSTDESVKQSANVLKSKVFYVPEYREMCLMLLNNYDEKKMTFTYLKDLVETTHILLKLMEQFCGKSKHIMTKSVVKKKNKNKKKVQKSKVSEPTEEELYGQWNEMSSELSSIIQGEDDLPDTIPFDAISDQTEDEQKEIAMRKINLLLRRKEMAEAVSLMRSSREVWPEGDIFGAQGLSHEDEFMALREVFMAPLNPIEQPVQEEEYNGFDDDEEDEEEEQYEERESELKVDEFIRRFANIKVMMAYSKLLKQYEKNSKFTNHCILKMYHRIGFDSKLPAMFYQASIFRVFLKAMEDPKQEFSESINEIAKFGKYIVRQFLKIAETNKKVFIELLFWKNNKEATEIECGYDLASSKSNTKAAAWAEEEEDELQRLHGEFRFMEERPEGKDVLDLIQENMINQNRTRRQIISKLKIMGLINNPQELKRKPVRVHAPKSWLDEEEDELKMLVEDYKNHNDPMGMIMSMKVIKRPKQRVIDKIMEMGLVNDRSELKKKRVAKPKKSKKDPGIGESFMMANNSDNGSGSEEIVDDCDDESDDQSESTSSQAPYKPPVATPALITSALKTVKDAGMDEPIRWLSELLKDTADDREEDGEFEPVPILALSDSCTEAMEDSNFQKLLKLIGIHPPVTHQEMFWRIPSRLTVEGLRKRAQYLTQGLEGIQVIDEDADKPLEPTQERISTQKIKKKKKSPKKKNNKKRNKVDSDEENNNPDDKENISLSRNDSSDDEDVPLSGMSSAPTSSQRSTNKNVNKDIKSKKGKKLDKKKFLSKDESDENEDKNISDEDNTNRTKKRRLVINDDSDEETEVIDSHDLILHLDTEPTQETNKSRIVDSDDEDETSKKQTSKRLIESDSEDDIPLTSRKKAKILDDSAED</sequence>
<dbReference type="PANTHER" id="PTHR22940:SF4">
    <property type="entry name" value="PROTEIN TIMELESS HOMOLOG"/>
    <property type="match status" value="1"/>
</dbReference>
<dbReference type="Pfam" id="PF26019">
    <property type="entry name" value="HTH_TIMELESS"/>
    <property type="match status" value="1"/>
</dbReference>
<dbReference type="EMBL" id="CAXKWB010003463">
    <property type="protein sequence ID" value="CAL4069323.1"/>
    <property type="molecule type" value="Genomic_DNA"/>
</dbReference>
<accession>A0AAV2Q6W5</accession>
<gene>
    <name evidence="8" type="ORF">MNOR_LOCUS7744</name>
</gene>
<keyword evidence="4" id="KW-0131">Cell cycle</keyword>
<feature type="compositionally biased region" description="Basic residues" evidence="5">
    <location>
        <begin position="948"/>
        <end position="960"/>
    </location>
</feature>
<evidence type="ECO:0000259" key="6">
    <source>
        <dbReference type="Pfam" id="PF04821"/>
    </source>
</evidence>
<feature type="compositionally biased region" description="Acidic residues" evidence="5">
    <location>
        <begin position="983"/>
        <end position="996"/>
    </location>
</feature>
<dbReference type="PANTHER" id="PTHR22940">
    <property type="entry name" value="TIMEOUT/TIMELESS-2"/>
    <property type="match status" value="1"/>
</dbReference>
<feature type="compositionally biased region" description="Basic and acidic residues" evidence="5">
    <location>
        <begin position="1234"/>
        <end position="1244"/>
    </location>
</feature>
<proteinExistence type="inferred from homology"/>
<dbReference type="GO" id="GO:0043111">
    <property type="term" value="P:replication fork arrest"/>
    <property type="evidence" value="ECO:0007669"/>
    <property type="project" value="TreeGrafter"/>
</dbReference>
<feature type="compositionally biased region" description="Basic residues" evidence="5">
    <location>
        <begin position="1139"/>
        <end position="1156"/>
    </location>
</feature>
<protein>
    <recommendedName>
        <fullName evidence="10">Protein timeless homolog</fullName>
    </recommendedName>
</protein>
<dbReference type="Proteomes" id="UP001497623">
    <property type="component" value="Unassembled WGS sequence"/>
</dbReference>
<evidence type="ECO:0008006" key="10">
    <source>
        <dbReference type="Google" id="ProtNLM"/>
    </source>
</evidence>
<feature type="region of interest" description="Disordered" evidence="5">
    <location>
        <begin position="661"/>
        <end position="681"/>
    </location>
</feature>
<dbReference type="Pfam" id="PF04821">
    <property type="entry name" value="TIMELESS"/>
    <property type="match status" value="1"/>
</dbReference>
<organism evidence="8 9">
    <name type="scientific">Meganyctiphanes norvegica</name>
    <name type="common">Northern krill</name>
    <name type="synonym">Thysanopoda norvegica</name>
    <dbReference type="NCBI Taxonomy" id="48144"/>
    <lineage>
        <taxon>Eukaryota</taxon>
        <taxon>Metazoa</taxon>
        <taxon>Ecdysozoa</taxon>
        <taxon>Arthropoda</taxon>
        <taxon>Crustacea</taxon>
        <taxon>Multicrustacea</taxon>
        <taxon>Malacostraca</taxon>
        <taxon>Eumalacostraca</taxon>
        <taxon>Eucarida</taxon>
        <taxon>Euphausiacea</taxon>
        <taxon>Euphausiidae</taxon>
        <taxon>Meganyctiphanes</taxon>
    </lineage>
</organism>
<name>A0AAV2Q6W5_MEGNR</name>
<feature type="domain" description="Timeless C-terminal" evidence="7">
    <location>
        <begin position="1020"/>
        <end position="1104"/>
    </location>
</feature>
<feature type="non-terminal residue" evidence="8">
    <location>
        <position position="1330"/>
    </location>
</feature>
<comment type="subcellular location">
    <subcellularLocation>
        <location evidence="1">Nucleus</location>
    </subcellularLocation>
</comment>
<evidence type="ECO:0000259" key="7">
    <source>
        <dbReference type="Pfam" id="PF05029"/>
    </source>
</evidence>
<dbReference type="GO" id="GO:0006281">
    <property type="term" value="P:DNA repair"/>
    <property type="evidence" value="ECO:0007669"/>
    <property type="project" value="TreeGrafter"/>
</dbReference>
<evidence type="ECO:0000256" key="3">
    <source>
        <dbReference type="ARBA" id="ARBA00023242"/>
    </source>
</evidence>
<dbReference type="GO" id="GO:0000076">
    <property type="term" value="P:DNA replication checkpoint signaling"/>
    <property type="evidence" value="ECO:0007669"/>
    <property type="project" value="TreeGrafter"/>
</dbReference>
<evidence type="ECO:0000256" key="5">
    <source>
        <dbReference type="SAM" id="MobiDB-lite"/>
    </source>
</evidence>
<feature type="compositionally biased region" description="Basic and acidic residues" evidence="5">
    <location>
        <begin position="1264"/>
        <end position="1275"/>
    </location>
</feature>
<dbReference type="Pfam" id="PF05029">
    <property type="entry name" value="TIMELESS_C"/>
    <property type="match status" value="1"/>
</dbReference>
<dbReference type="InterPro" id="IPR007725">
    <property type="entry name" value="TIMELESS_C"/>
</dbReference>
<keyword evidence="9" id="KW-1185">Reference proteome</keyword>
<dbReference type="InterPro" id="IPR044998">
    <property type="entry name" value="Timeless"/>
</dbReference>
<feature type="compositionally biased region" description="Polar residues" evidence="5">
    <location>
        <begin position="1190"/>
        <end position="1202"/>
    </location>
</feature>
<feature type="compositionally biased region" description="Polar residues" evidence="5">
    <location>
        <begin position="971"/>
        <end position="980"/>
    </location>
</feature>
<dbReference type="GO" id="GO:0003677">
    <property type="term" value="F:DNA binding"/>
    <property type="evidence" value="ECO:0007669"/>
    <property type="project" value="TreeGrafter"/>
</dbReference>
<feature type="domain" description="Timeless N-terminal" evidence="6">
    <location>
        <begin position="24"/>
        <end position="286"/>
    </location>
</feature>
<dbReference type="GO" id="GO:0009649">
    <property type="term" value="P:entrainment of circadian clock"/>
    <property type="evidence" value="ECO:0007669"/>
    <property type="project" value="TreeGrafter"/>
</dbReference>
<evidence type="ECO:0000256" key="2">
    <source>
        <dbReference type="ARBA" id="ARBA00008174"/>
    </source>
</evidence>